<dbReference type="EMBL" id="VCKX01000147">
    <property type="protein sequence ID" value="TMR28232.1"/>
    <property type="molecule type" value="Genomic_DNA"/>
</dbReference>
<evidence type="ECO:0000256" key="3">
    <source>
        <dbReference type="ARBA" id="ARBA00022989"/>
    </source>
</evidence>
<keyword evidence="6 7" id="KW-0961">Cell wall biogenesis/degradation</keyword>
<keyword evidence="1 7" id="KW-1003">Cell membrane</keyword>
<evidence type="ECO:0000313" key="10">
    <source>
        <dbReference type="Proteomes" id="UP000306628"/>
    </source>
</evidence>
<dbReference type="Proteomes" id="UP000306628">
    <property type="component" value="Unassembled WGS sequence"/>
</dbReference>
<dbReference type="InterPro" id="IPR003770">
    <property type="entry name" value="MLTG-like"/>
</dbReference>
<dbReference type="AlphaFoldDB" id="A0A5S4G5W8"/>
<keyword evidence="3 7" id="KW-1133">Transmembrane helix</keyword>
<gene>
    <name evidence="7 9" type="primary">mltG</name>
    <name evidence="9" type="ORF">ETD85_36400</name>
</gene>
<dbReference type="GO" id="GO:0008932">
    <property type="term" value="F:lytic endotransglycosylase activity"/>
    <property type="evidence" value="ECO:0007669"/>
    <property type="project" value="UniProtKB-UniRule"/>
</dbReference>
<dbReference type="EC" id="4.2.2.29" evidence="7"/>
<dbReference type="GO" id="GO:0005886">
    <property type="term" value="C:plasma membrane"/>
    <property type="evidence" value="ECO:0007669"/>
    <property type="project" value="UniProtKB-SubCell"/>
</dbReference>
<protein>
    <recommendedName>
        <fullName evidence="7">Endolytic murein transglycosylase</fullName>
        <ecNumber evidence="7">4.2.2.29</ecNumber>
    </recommendedName>
    <alternativeName>
        <fullName evidence="7">Peptidoglycan lytic transglycosylase</fullName>
    </alternativeName>
    <alternativeName>
        <fullName evidence="7">Peptidoglycan polymerization terminase</fullName>
    </alternativeName>
</protein>
<accession>A0A5S4G5W8</accession>
<dbReference type="PANTHER" id="PTHR30518:SF2">
    <property type="entry name" value="ENDOLYTIC MUREIN TRANSGLYCOSYLASE"/>
    <property type="match status" value="1"/>
</dbReference>
<dbReference type="GO" id="GO:0071555">
    <property type="term" value="P:cell wall organization"/>
    <property type="evidence" value="ECO:0007669"/>
    <property type="project" value="UniProtKB-KW"/>
</dbReference>
<dbReference type="HAMAP" id="MF_02065">
    <property type="entry name" value="MltG"/>
    <property type="match status" value="1"/>
</dbReference>
<evidence type="ECO:0000256" key="8">
    <source>
        <dbReference type="SAM" id="MobiDB-lite"/>
    </source>
</evidence>
<keyword evidence="2 7" id="KW-0812">Transmembrane</keyword>
<dbReference type="Pfam" id="PF02618">
    <property type="entry name" value="YceG"/>
    <property type="match status" value="1"/>
</dbReference>
<dbReference type="CDD" id="cd08010">
    <property type="entry name" value="MltG_like"/>
    <property type="match status" value="1"/>
</dbReference>
<feature type="region of interest" description="Disordered" evidence="8">
    <location>
        <begin position="15"/>
        <end position="34"/>
    </location>
</feature>
<keyword evidence="10" id="KW-1185">Reference proteome</keyword>
<organism evidence="9 10">
    <name type="scientific">Nonomuraea zeae</name>
    <dbReference type="NCBI Taxonomy" id="1642303"/>
    <lineage>
        <taxon>Bacteria</taxon>
        <taxon>Bacillati</taxon>
        <taxon>Actinomycetota</taxon>
        <taxon>Actinomycetes</taxon>
        <taxon>Streptosporangiales</taxon>
        <taxon>Streptosporangiaceae</taxon>
        <taxon>Nonomuraea</taxon>
    </lineage>
</organism>
<dbReference type="OrthoDB" id="9814591at2"/>
<dbReference type="GO" id="GO:0009252">
    <property type="term" value="P:peptidoglycan biosynthetic process"/>
    <property type="evidence" value="ECO:0007669"/>
    <property type="project" value="UniProtKB-UniRule"/>
</dbReference>
<comment type="caution">
    <text evidence="9">The sequence shown here is derived from an EMBL/GenBank/DDBJ whole genome shotgun (WGS) entry which is preliminary data.</text>
</comment>
<evidence type="ECO:0000256" key="4">
    <source>
        <dbReference type="ARBA" id="ARBA00023136"/>
    </source>
</evidence>
<evidence type="ECO:0000256" key="5">
    <source>
        <dbReference type="ARBA" id="ARBA00023239"/>
    </source>
</evidence>
<evidence type="ECO:0000256" key="2">
    <source>
        <dbReference type="ARBA" id="ARBA00022692"/>
    </source>
</evidence>
<dbReference type="Gene3D" id="3.30.1490.480">
    <property type="entry name" value="Endolytic murein transglycosylase"/>
    <property type="match status" value="1"/>
</dbReference>
<name>A0A5S4G5W8_9ACTN</name>
<dbReference type="RefSeq" id="WP_138694368.1">
    <property type="nucleotide sequence ID" value="NZ_JBHSAZ010000003.1"/>
</dbReference>
<proteinExistence type="inferred from homology"/>
<comment type="catalytic activity">
    <reaction evidence="7">
        <text>a peptidoglycan chain = a peptidoglycan chain with N-acetyl-1,6-anhydromuramyl-[peptide] at the reducing end + a peptidoglycan chain with N-acetylglucosamine at the non-reducing end.</text>
        <dbReference type="EC" id="4.2.2.29"/>
    </reaction>
</comment>
<keyword evidence="4 7" id="KW-0472">Membrane</keyword>
<evidence type="ECO:0000256" key="7">
    <source>
        <dbReference type="HAMAP-Rule" id="MF_02065"/>
    </source>
</evidence>
<comment type="subcellular location">
    <subcellularLocation>
        <location evidence="7">Cell membrane</location>
        <topology evidence="7">Single-pass membrane protein</topology>
    </subcellularLocation>
</comment>
<comment type="similarity">
    <text evidence="7">Belongs to the transglycosylase MltG family.</text>
</comment>
<keyword evidence="5 7" id="KW-0456">Lyase</keyword>
<reference evidence="9 10" key="1">
    <citation type="submission" date="2019-05" db="EMBL/GenBank/DDBJ databases">
        <title>Draft genome sequence of Nonomuraea zeae DSM 100528.</title>
        <authorList>
            <person name="Saricaoglu S."/>
            <person name="Isik K."/>
        </authorList>
    </citation>
    <scope>NUCLEOTIDE SEQUENCE [LARGE SCALE GENOMIC DNA]</scope>
    <source>
        <strain evidence="9 10">DSM 100528</strain>
    </source>
</reference>
<evidence type="ECO:0000256" key="1">
    <source>
        <dbReference type="ARBA" id="ARBA00022475"/>
    </source>
</evidence>
<comment type="function">
    <text evidence="7">Functions as a peptidoglycan terminase that cleaves nascent peptidoglycan strands endolytically to terminate their elongation.</text>
</comment>
<sequence>MNDLDLNTLLGAEDDEGRTRRSRGSAKRGGRRRRRRRNRGGFIAPLLAFVVLAGILGGGGYYGYLWLSDALVPDDYTGQGTGEVVVEIKDGQSASEVALELERQGVVASARAFTNAIANANMSDKLQPGSYKLRKRMSAAGAVAQLVPGNRLLATVTVKEGLRLSDTLTTLAKETGKPVKEFTAAAKDVGELDLPSYAKNKLEGYAFPATYEFQPKTTPAQMLAAMVNRFNQTAEKVDLTGGAKALGHTPHEIMIIASIVQAEAGRAEDMPKIARVIYNRLDRKPQMKLEMDSTIMYALNKYGTAATIEETKSKNKFNTYMYYGLPPGPITNPGDHAIEAALSPEKGDWLYFVATDPKSPVTKFATTEAERQALLAEYRRNGG</sequence>
<feature type="site" description="Important for catalytic activity" evidence="7">
    <location>
        <position position="263"/>
    </location>
</feature>
<dbReference type="PANTHER" id="PTHR30518">
    <property type="entry name" value="ENDOLYTIC MUREIN TRANSGLYCOSYLASE"/>
    <property type="match status" value="1"/>
</dbReference>
<dbReference type="NCBIfam" id="TIGR00247">
    <property type="entry name" value="endolytic transglycosylase MltG"/>
    <property type="match status" value="1"/>
</dbReference>
<evidence type="ECO:0000256" key="6">
    <source>
        <dbReference type="ARBA" id="ARBA00023316"/>
    </source>
</evidence>
<evidence type="ECO:0000313" key="9">
    <source>
        <dbReference type="EMBL" id="TMR28232.1"/>
    </source>
</evidence>
<feature type="transmembrane region" description="Helical" evidence="7">
    <location>
        <begin position="41"/>
        <end position="64"/>
    </location>
</feature>
<feature type="compositionally biased region" description="Basic residues" evidence="8">
    <location>
        <begin position="20"/>
        <end position="34"/>
    </location>
</feature>